<protein>
    <submittedName>
        <fullName evidence="1">Uncharacterized protein</fullName>
    </submittedName>
</protein>
<dbReference type="EMBL" id="PKUS01000014">
    <property type="protein sequence ID" value="PLW68445.1"/>
    <property type="molecule type" value="Genomic_DNA"/>
</dbReference>
<dbReference type="Proteomes" id="UP000235005">
    <property type="component" value="Unassembled WGS sequence"/>
</dbReference>
<evidence type="ECO:0000313" key="2">
    <source>
        <dbReference type="Proteomes" id="UP000235005"/>
    </source>
</evidence>
<dbReference type="AlphaFoldDB" id="A0A2N5X1S9"/>
<dbReference type="OrthoDB" id="7060592at2"/>
<proteinExistence type="predicted"/>
<reference evidence="1 2" key="1">
    <citation type="submission" date="2018-01" db="EMBL/GenBank/DDBJ databases">
        <title>The draft genome sequence of Halioglobus lutimaris HF004.</title>
        <authorList>
            <person name="Du Z.-J."/>
            <person name="Shi M.-J."/>
        </authorList>
    </citation>
    <scope>NUCLEOTIDE SEQUENCE [LARGE SCALE GENOMIC DNA]</scope>
    <source>
        <strain evidence="1 2">HF004</strain>
    </source>
</reference>
<evidence type="ECO:0000313" key="1">
    <source>
        <dbReference type="EMBL" id="PLW68445.1"/>
    </source>
</evidence>
<comment type="caution">
    <text evidence="1">The sequence shown here is derived from an EMBL/GenBank/DDBJ whole genome shotgun (WGS) entry which is preliminary data.</text>
</comment>
<keyword evidence="2" id="KW-1185">Reference proteome</keyword>
<organism evidence="1 2">
    <name type="scientific">Pseudohalioglobus lutimaris</name>
    <dbReference type="NCBI Taxonomy" id="1737061"/>
    <lineage>
        <taxon>Bacteria</taxon>
        <taxon>Pseudomonadati</taxon>
        <taxon>Pseudomonadota</taxon>
        <taxon>Gammaproteobacteria</taxon>
        <taxon>Cellvibrionales</taxon>
        <taxon>Halieaceae</taxon>
        <taxon>Pseudohalioglobus</taxon>
    </lineage>
</organism>
<gene>
    <name evidence="1" type="ORF">C0039_12400</name>
</gene>
<sequence length="329" mass="36818">MIGGIPFEVPAQYAAALSNGDIVRAGALLKDTGSGRIVAHLQETGLAQQLLSSATNSPFSPLQALYTPSSVLSNVQLVQIKSMVEGLQVLQFANIGATLAGIGVSAIGFALMNQKLKTIESQLSTFELRVEDLFKEIKERDLRSHYARIYGLFQQADQAHTLTHCAAEWQRIAGALAEESSFFHYEITFLLQQEEFDYDLFSALTRSYAMCNAGRIECLILARELPAARRVSRDAAHDYNTLFDNVTPIELARRSAELLERRDRPYDHLLRNELPKMRTLVSGVRDAQDAAHSKPYLLDTLIENKIDGYEYMLAIREERERPILLLKAS</sequence>
<dbReference type="RefSeq" id="WP_076000305.1">
    <property type="nucleotide sequence ID" value="NZ_PKUS01000014.1"/>
</dbReference>
<name>A0A2N5X1S9_9GAMM</name>
<accession>A0A2N5X1S9</accession>